<protein>
    <submittedName>
        <fullName evidence="1">Phage tail assembly chaperone</fullName>
    </submittedName>
</protein>
<organism evidence="1 2">
    <name type="scientific">Heliobacterium mobile</name>
    <name type="common">Heliobacillus mobilis</name>
    <dbReference type="NCBI Taxonomy" id="28064"/>
    <lineage>
        <taxon>Bacteria</taxon>
        <taxon>Bacillati</taxon>
        <taxon>Bacillota</taxon>
        <taxon>Clostridia</taxon>
        <taxon>Eubacteriales</taxon>
        <taxon>Heliobacteriaceae</taxon>
        <taxon>Heliobacterium</taxon>
    </lineage>
</organism>
<reference evidence="1 2" key="1">
    <citation type="submission" date="2019-11" db="EMBL/GenBank/DDBJ databases">
        <title>Whole-genome sequence of a the green, strictly anaerobic photosynthetic bacterium Heliobacillus mobilis DSM 6151.</title>
        <authorList>
            <person name="Kyndt J.A."/>
            <person name="Meyer T.E."/>
        </authorList>
    </citation>
    <scope>NUCLEOTIDE SEQUENCE [LARGE SCALE GENOMIC DNA]</scope>
    <source>
        <strain evidence="1 2">DSM 6151</strain>
    </source>
</reference>
<sequence length="126" mass="14425">MSVGHRKKLTDDPEGTPVATRTDFWQQVKETAFGVLQIRPAEMWGLTLIELIEMAEARSKEKVTHYEFAYRRTAWLAANLMNATGTLKQPVTVDLLLGIDSTEDSRPINEEDRTKAFRDLVEKFNQ</sequence>
<name>A0A6I3SM91_HELMO</name>
<evidence type="ECO:0000313" key="1">
    <source>
        <dbReference type="EMBL" id="MTV50091.1"/>
    </source>
</evidence>
<gene>
    <name evidence="1" type="ORF">GJ688_14030</name>
</gene>
<dbReference type="Proteomes" id="UP000430670">
    <property type="component" value="Unassembled WGS sequence"/>
</dbReference>
<proteinExistence type="predicted"/>
<keyword evidence="2" id="KW-1185">Reference proteome</keyword>
<evidence type="ECO:0000313" key="2">
    <source>
        <dbReference type="Proteomes" id="UP000430670"/>
    </source>
</evidence>
<accession>A0A6I3SM91</accession>
<dbReference type="EMBL" id="WNKU01000018">
    <property type="protein sequence ID" value="MTV50091.1"/>
    <property type="molecule type" value="Genomic_DNA"/>
</dbReference>
<comment type="caution">
    <text evidence="1">The sequence shown here is derived from an EMBL/GenBank/DDBJ whole genome shotgun (WGS) entry which is preliminary data.</text>
</comment>
<dbReference type="AlphaFoldDB" id="A0A6I3SM91"/>